<feature type="compositionally biased region" description="Basic and acidic residues" evidence="1">
    <location>
        <begin position="69"/>
        <end position="83"/>
    </location>
</feature>
<keyword evidence="3" id="KW-1185">Reference proteome</keyword>
<accession>A0A8S3SKT4</accession>
<sequence length="179" mass="20630">MRLARDRENELRSQKGLPLLVDTSKPEIVERDNVPEEEEIHYSGRYNSSSSDAPSMRKFASSRLQNELAKQKEREMTYRKEVPTKMSGPVKRNFVINKGGSPKPLVENGETESKDNSITSPEQSKEEPKFRLKTGGAAFSYRESRQHAESKIEKELREMREREEELKTQRRSSGVILDS</sequence>
<dbReference type="EMBL" id="CAJPWZ010001600">
    <property type="protein sequence ID" value="CAG2218551.1"/>
    <property type="molecule type" value="Genomic_DNA"/>
</dbReference>
<protein>
    <recommendedName>
        <fullName evidence="4">A-kinase anchor protein 2 C-terminal domain-containing protein</fullName>
    </recommendedName>
</protein>
<comment type="caution">
    <text evidence="2">The sequence shown here is derived from an EMBL/GenBank/DDBJ whole genome shotgun (WGS) entry which is preliminary data.</text>
</comment>
<feature type="compositionally biased region" description="Basic and acidic residues" evidence="1">
    <location>
        <begin position="1"/>
        <end position="13"/>
    </location>
</feature>
<gene>
    <name evidence="2" type="ORF">MEDL_32202</name>
</gene>
<reference evidence="2" key="1">
    <citation type="submission" date="2021-03" db="EMBL/GenBank/DDBJ databases">
        <authorList>
            <person name="Bekaert M."/>
        </authorList>
    </citation>
    <scope>NUCLEOTIDE SEQUENCE</scope>
</reference>
<evidence type="ECO:0008006" key="4">
    <source>
        <dbReference type="Google" id="ProtNLM"/>
    </source>
</evidence>
<dbReference type="OrthoDB" id="6512841at2759"/>
<feature type="region of interest" description="Disordered" evidence="1">
    <location>
        <begin position="160"/>
        <end position="179"/>
    </location>
</feature>
<dbReference type="InterPro" id="IPR042779">
    <property type="entry name" value="MISP/MISP3-like"/>
</dbReference>
<evidence type="ECO:0000313" key="2">
    <source>
        <dbReference type="EMBL" id="CAG2218551.1"/>
    </source>
</evidence>
<evidence type="ECO:0000256" key="1">
    <source>
        <dbReference type="SAM" id="MobiDB-lite"/>
    </source>
</evidence>
<proteinExistence type="predicted"/>
<organism evidence="2 3">
    <name type="scientific">Mytilus edulis</name>
    <name type="common">Blue mussel</name>
    <dbReference type="NCBI Taxonomy" id="6550"/>
    <lineage>
        <taxon>Eukaryota</taxon>
        <taxon>Metazoa</taxon>
        <taxon>Spiralia</taxon>
        <taxon>Lophotrochozoa</taxon>
        <taxon>Mollusca</taxon>
        <taxon>Bivalvia</taxon>
        <taxon>Autobranchia</taxon>
        <taxon>Pteriomorphia</taxon>
        <taxon>Mytilida</taxon>
        <taxon>Mytiloidea</taxon>
        <taxon>Mytilidae</taxon>
        <taxon>Mytilinae</taxon>
        <taxon>Mytilus</taxon>
    </lineage>
</organism>
<dbReference type="Proteomes" id="UP000683360">
    <property type="component" value="Unassembled WGS sequence"/>
</dbReference>
<name>A0A8S3SKT4_MYTED</name>
<dbReference type="PANTHER" id="PTHR18839:SF0">
    <property type="entry name" value="MITOTIC INTERACTOR AND SUBSTRATE OF PLK1 ISOFORM X1-RELATED"/>
    <property type="match status" value="1"/>
</dbReference>
<evidence type="ECO:0000313" key="3">
    <source>
        <dbReference type="Proteomes" id="UP000683360"/>
    </source>
</evidence>
<feature type="compositionally biased region" description="Basic and acidic residues" evidence="1">
    <location>
        <begin position="24"/>
        <end position="34"/>
    </location>
</feature>
<dbReference type="PANTHER" id="PTHR18839">
    <property type="entry name" value="MITOTIC INTERACTOR AND SUBSTRATE OF PLK1 MISP FAMILY MEMBER"/>
    <property type="match status" value="1"/>
</dbReference>
<feature type="compositionally biased region" description="Basic and acidic residues" evidence="1">
    <location>
        <begin position="142"/>
        <end position="152"/>
    </location>
</feature>
<feature type="region of interest" description="Disordered" evidence="1">
    <location>
        <begin position="1"/>
        <end position="152"/>
    </location>
</feature>
<dbReference type="AlphaFoldDB" id="A0A8S3SKT4"/>